<reference evidence="18 19" key="1">
    <citation type="journal article" date="2012" name="Eukaryot. Cell">
        <title>Draft genome sequence of Wickerhamomyces ciferrii NRRL Y-1031 F-60-10.</title>
        <authorList>
            <person name="Schneider J."/>
            <person name="Andrea H."/>
            <person name="Blom J."/>
            <person name="Jaenicke S."/>
            <person name="Ruckert C."/>
            <person name="Schorsch C."/>
            <person name="Szczepanowski R."/>
            <person name="Farwick M."/>
            <person name="Goesmann A."/>
            <person name="Puhler A."/>
            <person name="Schaffer S."/>
            <person name="Tauch A."/>
            <person name="Kohler T."/>
            <person name="Brinkrolf K."/>
        </authorList>
    </citation>
    <scope>NUCLEOTIDE SEQUENCE [LARGE SCALE GENOMIC DNA]</scope>
    <source>
        <strain evidence="19">ATCC 14091 / BCRC 22168 / CBS 111 / JCM 3599 / NBRC 0793 / NRRL Y-1031 F-60-10</strain>
    </source>
</reference>
<dbReference type="InterPro" id="IPR002641">
    <property type="entry name" value="PNPLA_dom"/>
</dbReference>
<dbReference type="PROSITE" id="PS50042">
    <property type="entry name" value="CNMP_BINDING_3"/>
    <property type="match status" value="2"/>
</dbReference>
<dbReference type="GO" id="GO:0016042">
    <property type="term" value="P:lipid catabolic process"/>
    <property type="evidence" value="ECO:0007669"/>
    <property type="project" value="UniProtKB-UniRule"/>
</dbReference>
<evidence type="ECO:0000313" key="19">
    <source>
        <dbReference type="Proteomes" id="UP000009328"/>
    </source>
</evidence>
<keyword evidence="9 13" id="KW-0442">Lipid degradation</keyword>
<keyword evidence="5 14" id="KW-0812">Transmembrane</keyword>
<protein>
    <recommendedName>
        <fullName evidence="4 14">Lysophospholipase NTE1</fullName>
        <ecNumber evidence="3 14">3.1.1.5</ecNumber>
    </recommendedName>
    <alternativeName>
        <fullName evidence="14">Intracellular phospholipase B</fullName>
    </alternativeName>
</protein>
<keyword evidence="11 13" id="KW-0443">Lipid metabolism</keyword>
<dbReference type="Pfam" id="PF01734">
    <property type="entry name" value="Patatin"/>
    <property type="match status" value="1"/>
</dbReference>
<keyword evidence="8 14" id="KW-0256">Endoplasmic reticulum</keyword>
<feature type="transmembrane region" description="Helical" evidence="14">
    <location>
        <begin position="74"/>
        <end position="95"/>
    </location>
</feature>
<evidence type="ECO:0000256" key="8">
    <source>
        <dbReference type="ARBA" id="ARBA00022824"/>
    </source>
</evidence>
<evidence type="ECO:0000256" key="13">
    <source>
        <dbReference type="PROSITE-ProRule" id="PRU01161"/>
    </source>
</evidence>
<feature type="active site" description="Nucleophile" evidence="13">
    <location>
        <position position="1128"/>
    </location>
</feature>
<dbReference type="HOGENOM" id="CLU_000960_1_1_1"/>
<sequence length="1398" mass="156826">MADSSDLSLPIKELQPITSSIASYQYQDSTNQSQSILSYLLWEISKISVKVLGFSLITVPASIIRLLSTNFSITLSFSSLFFILSGITFTLFSILRYRVLTSYSRFVEEPRTIPVVDPYVGSSETENKRRFGSYLDEFLTAIKIFGYLEKPVFNELTRSMKTQKLITDEILYVDEKLGFAIVVEGQVQIYSKVNTSNLNSKQNEEIGNNSPFSEFSNVQDDDQNELASEIFILNDERYQLLNDVKTGNPLSSLVNILSLFTDEDEFNGIGTSAGTIPTKSPFFKNHDFHPDVDIPEFSLDHGDDLIKTPNIIARATSDCTIAIIPADSFRRLKKKHPRSSSHIVQMILTRLYRVTFQTAHNYLGLTREIFQTEIKLNSNAKLELPSYLHNGVKQRFKKYQTTTSENRGRSKDTKQTPPTSFTPTTKRTDSSTSRTSLVTPSSRLESKIRPKAKRTESRHVVLDSRDSFNPGDLLSNVPLSRKELSYQAIAEDDVINRSFSAEEETEDTSLRIALVEGMFKFLGIDKENLLPKKSSTVTSALSSPIPQGMGLFTTFPQEMYTTRTSNINNQKTRTMSTTSNSRFSISSFNELENLIDPEIDFEKAKSDFANGIEILHIEQGSIIIEQNSRNNGLYYVVSGELDVTYTDPSTNNERLLYTVKPGGVAGYLGALVGYKSFVTLKAKTEVFVGFLPKKTLERLCEKYFMIYLSIAKSLISSLSKKILKLDSALEWIQLDAGETLFKQDTTANGIYIVLSGRLRSLYESSNNNTSSSTNVKNNNVKILAEYGQGESFGEVEVLTAAKRSSTFIAVRDSETARIPRTLFEILAIENPSIMIKVSRIVAKTIKAENNDVIIDSITQIPSITKFKNSNKNYRTVTILPITHGLPVQEFASRLIQSFKNVDRSVIGLDQASTLNHLGKHAFDRLSRLRQSGFFSDLEERYQIVVYIADTSVNSSWTTTCIQQGDCILLLADALSDTSIGDYERLLLKTRTTARTELILLHPERYVEPGLASKWLKNRVWVHSHHHIQFNTNSNELLRSERNEAGYNTFAKNIKTKVENLRTKYVGSKNNFNSTSPHKNDFLRLARLLSGQAVGLVLGGGGARGLSHLGVLKALQENGIPIDMIGGTSMGSFIGGLYAKDYDLVPIYGRAKKFAGRVSSAWRTLSDLTYPVTSYTTGHEFNRGIWKAFGDSRIEDFWIQYYCNSTNITNSTMDIHSSGYAWRFIRASMSLAGLLPPVTDNGSMLLDGGYVDNLPVGEMKNRGASIIFAVDVGSIDDRTPMKYGDSLSGLWILFNRWNPFSKHPNVPTMSEIQMRLCYVSSVNALERAKNTPGIIYLRPPIENYATLDFGKFEEIYNVGSIYGHMVLKELADTNKLPKIAGANVLVERQNRSIQRRNSI</sequence>
<keyword evidence="7 13" id="KW-0378">Hydrolase</keyword>
<feature type="region of interest" description="Disordered" evidence="15">
    <location>
        <begin position="399"/>
        <end position="459"/>
    </location>
</feature>
<dbReference type="FunFam" id="3.40.1090.10:FF:000007">
    <property type="entry name" value="Lysophospholipase NTE1"/>
    <property type="match status" value="1"/>
</dbReference>
<dbReference type="InterPro" id="IPR050301">
    <property type="entry name" value="NTE"/>
</dbReference>
<evidence type="ECO:0000313" key="18">
    <source>
        <dbReference type="EMBL" id="CCH46369.1"/>
    </source>
</evidence>
<keyword evidence="19" id="KW-1185">Reference proteome</keyword>
<dbReference type="InterPro" id="IPR056556">
    <property type="entry name" value="NTE1_P-loop_dom"/>
</dbReference>
<evidence type="ECO:0000256" key="7">
    <source>
        <dbReference type="ARBA" id="ARBA00022801"/>
    </source>
</evidence>
<dbReference type="Gene3D" id="3.40.1090.10">
    <property type="entry name" value="Cytosolic phospholipase A2 catalytic domain"/>
    <property type="match status" value="2"/>
</dbReference>
<evidence type="ECO:0000259" key="17">
    <source>
        <dbReference type="PROSITE" id="PS51635"/>
    </source>
</evidence>
<feature type="transmembrane region" description="Helical" evidence="14">
    <location>
        <begin position="47"/>
        <end position="67"/>
    </location>
</feature>
<dbReference type="SUPFAM" id="SSF52151">
    <property type="entry name" value="FabD/lysophospholipase-like"/>
    <property type="match status" value="1"/>
</dbReference>
<evidence type="ECO:0000256" key="11">
    <source>
        <dbReference type="ARBA" id="ARBA00023098"/>
    </source>
</evidence>
<comment type="function">
    <text evidence="14">Intracellular phospholipase B that catalyzes the double deacylation of phosphatidylcholine (PC) to glycerophosphocholine (GroPCho). Plays an important role in membrane lipid homeostasis.</text>
</comment>
<name>K0KY37_WICCF</name>
<dbReference type="GO" id="GO:0005789">
    <property type="term" value="C:endoplasmic reticulum membrane"/>
    <property type="evidence" value="ECO:0007669"/>
    <property type="project" value="UniProtKB-SubCell"/>
</dbReference>
<keyword evidence="12 14" id="KW-0472">Membrane</keyword>
<evidence type="ECO:0000259" key="16">
    <source>
        <dbReference type="PROSITE" id="PS50042"/>
    </source>
</evidence>
<proteinExistence type="inferred from homology"/>
<feature type="short sequence motif" description="GXGXXG" evidence="13">
    <location>
        <begin position="1099"/>
        <end position="1104"/>
    </location>
</feature>
<dbReference type="PANTHER" id="PTHR14226">
    <property type="entry name" value="NEUROPATHY TARGET ESTERASE/SWISS CHEESE D.MELANOGASTER"/>
    <property type="match status" value="1"/>
</dbReference>
<dbReference type="SMART" id="SM00100">
    <property type="entry name" value="cNMP"/>
    <property type="match status" value="2"/>
</dbReference>
<dbReference type="PANTHER" id="PTHR14226:SF29">
    <property type="entry name" value="NEUROPATHY TARGET ESTERASE SWS"/>
    <property type="match status" value="1"/>
</dbReference>
<keyword evidence="6" id="KW-0677">Repeat</keyword>
<feature type="short sequence motif" description="DGA/G" evidence="13">
    <location>
        <begin position="1246"/>
        <end position="1248"/>
    </location>
</feature>
<feature type="short sequence motif" description="GXSXG" evidence="13">
    <location>
        <begin position="1126"/>
        <end position="1130"/>
    </location>
</feature>
<comment type="subcellular location">
    <subcellularLocation>
        <location evidence="1 14">Endoplasmic reticulum membrane</location>
    </subcellularLocation>
</comment>
<dbReference type="InParanoid" id="K0KY37"/>
<comment type="similarity">
    <text evidence="2 14">Belongs to the NTE family.</text>
</comment>
<dbReference type="Proteomes" id="UP000009328">
    <property type="component" value="Unassembled WGS sequence"/>
</dbReference>
<dbReference type="InterPro" id="IPR018490">
    <property type="entry name" value="cNMP-bd_dom_sf"/>
</dbReference>
<organism evidence="18 19">
    <name type="scientific">Wickerhamomyces ciferrii (strain ATCC 14091 / BCRC 22168 / CBS 111 / JCM 3599 / NBRC 0793 / NRRL Y-1031 F-60-10)</name>
    <name type="common">Yeast</name>
    <name type="synonym">Pichia ciferrii</name>
    <dbReference type="NCBI Taxonomy" id="1206466"/>
    <lineage>
        <taxon>Eukaryota</taxon>
        <taxon>Fungi</taxon>
        <taxon>Dikarya</taxon>
        <taxon>Ascomycota</taxon>
        <taxon>Saccharomycotina</taxon>
        <taxon>Saccharomycetes</taxon>
        <taxon>Phaffomycetales</taxon>
        <taxon>Wickerhamomycetaceae</taxon>
        <taxon>Wickerhamomyces</taxon>
    </lineage>
</organism>
<dbReference type="Gene3D" id="2.60.120.10">
    <property type="entry name" value="Jelly Rolls"/>
    <property type="match status" value="3"/>
</dbReference>
<evidence type="ECO:0000256" key="6">
    <source>
        <dbReference type="ARBA" id="ARBA00022737"/>
    </source>
</evidence>
<dbReference type="Pfam" id="PF00027">
    <property type="entry name" value="cNMP_binding"/>
    <property type="match status" value="2"/>
</dbReference>
<dbReference type="InterPro" id="IPR001423">
    <property type="entry name" value="LysoPLipase_patatin_CS"/>
</dbReference>
<dbReference type="GO" id="GO:0004622">
    <property type="term" value="F:phosphatidylcholine lysophospholipase activity"/>
    <property type="evidence" value="ECO:0007669"/>
    <property type="project" value="UniProtKB-EC"/>
</dbReference>
<feature type="domain" description="Cyclic nucleotide-binding" evidence="16">
    <location>
        <begin position="724"/>
        <end position="844"/>
    </location>
</feature>
<dbReference type="PROSITE" id="PS51635">
    <property type="entry name" value="PNPLA"/>
    <property type="match status" value="1"/>
</dbReference>
<evidence type="ECO:0000256" key="12">
    <source>
        <dbReference type="ARBA" id="ARBA00023136"/>
    </source>
</evidence>
<dbReference type="FunCoup" id="K0KY37">
    <property type="interactions" value="133"/>
</dbReference>
<evidence type="ECO:0000256" key="5">
    <source>
        <dbReference type="ARBA" id="ARBA00022692"/>
    </source>
</evidence>
<evidence type="ECO:0000256" key="14">
    <source>
        <dbReference type="RuleBase" id="RU362043"/>
    </source>
</evidence>
<gene>
    <name evidence="18" type="ORF">BN7_5962</name>
</gene>
<evidence type="ECO:0000256" key="15">
    <source>
        <dbReference type="SAM" id="MobiDB-lite"/>
    </source>
</evidence>
<dbReference type="InterPro" id="IPR000595">
    <property type="entry name" value="cNMP-bd_dom"/>
</dbReference>
<dbReference type="InterPro" id="IPR016035">
    <property type="entry name" value="Acyl_Trfase/lysoPLipase"/>
</dbReference>
<dbReference type="InterPro" id="IPR014710">
    <property type="entry name" value="RmlC-like_jellyroll"/>
</dbReference>
<dbReference type="EC" id="3.1.1.5" evidence="3 14"/>
<dbReference type="CDD" id="cd00038">
    <property type="entry name" value="CAP_ED"/>
    <property type="match status" value="2"/>
</dbReference>
<evidence type="ECO:0000256" key="10">
    <source>
        <dbReference type="ARBA" id="ARBA00022989"/>
    </source>
</evidence>
<feature type="compositionally biased region" description="Low complexity" evidence="15">
    <location>
        <begin position="422"/>
        <end position="439"/>
    </location>
</feature>
<dbReference type="PROSITE" id="PS01237">
    <property type="entry name" value="UPF0028"/>
    <property type="match status" value="1"/>
</dbReference>
<dbReference type="GO" id="GO:0046470">
    <property type="term" value="P:phosphatidylcholine metabolic process"/>
    <property type="evidence" value="ECO:0007669"/>
    <property type="project" value="InterPro"/>
</dbReference>
<feature type="domain" description="PNPLA" evidence="17">
    <location>
        <begin position="1095"/>
        <end position="1259"/>
    </location>
</feature>
<comment type="catalytic activity">
    <reaction evidence="14">
        <text>a 1-acyl-sn-glycero-3-phosphocholine + H2O = sn-glycerol 3-phosphocholine + a fatty acid + H(+)</text>
        <dbReference type="Rhea" id="RHEA:15177"/>
        <dbReference type="ChEBI" id="CHEBI:15377"/>
        <dbReference type="ChEBI" id="CHEBI:15378"/>
        <dbReference type="ChEBI" id="CHEBI:16870"/>
        <dbReference type="ChEBI" id="CHEBI:28868"/>
        <dbReference type="ChEBI" id="CHEBI:58168"/>
        <dbReference type="EC" id="3.1.1.5"/>
    </reaction>
</comment>
<feature type="domain" description="Cyclic nucleotide-binding" evidence="16">
    <location>
        <begin position="607"/>
        <end position="699"/>
    </location>
</feature>
<evidence type="ECO:0000256" key="3">
    <source>
        <dbReference type="ARBA" id="ARBA00013274"/>
    </source>
</evidence>
<evidence type="ECO:0000256" key="4">
    <source>
        <dbReference type="ARBA" id="ARBA00018317"/>
    </source>
</evidence>
<dbReference type="eggNOG" id="KOG2968">
    <property type="taxonomic scope" value="Eukaryota"/>
</dbReference>
<evidence type="ECO:0000256" key="2">
    <source>
        <dbReference type="ARBA" id="ARBA00006636"/>
    </source>
</evidence>
<dbReference type="EMBL" id="CAIF01000242">
    <property type="protein sequence ID" value="CCH46369.1"/>
    <property type="molecule type" value="Genomic_DNA"/>
</dbReference>
<comment type="caution">
    <text evidence="18">The sequence shown here is derived from an EMBL/GenBank/DDBJ whole genome shotgun (WGS) entry which is preliminary data.</text>
</comment>
<evidence type="ECO:0000256" key="9">
    <source>
        <dbReference type="ARBA" id="ARBA00022963"/>
    </source>
</evidence>
<dbReference type="STRING" id="1206466.K0KY37"/>
<feature type="active site" description="Proton acceptor" evidence="13">
    <location>
        <position position="1246"/>
    </location>
</feature>
<accession>K0KY37</accession>
<keyword evidence="10 14" id="KW-1133">Transmembrane helix</keyword>
<dbReference type="SUPFAM" id="SSF51206">
    <property type="entry name" value="cAMP-binding domain-like"/>
    <property type="match status" value="4"/>
</dbReference>
<evidence type="ECO:0000256" key="1">
    <source>
        <dbReference type="ARBA" id="ARBA00004586"/>
    </source>
</evidence>
<dbReference type="Pfam" id="PF24179">
    <property type="entry name" value="NTE_Ploop"/>
    <property type="match status" value="1"/>
</dbReference>
<feature type="compositionally biased region" description="Basic and acidic residues" evidence="15">
    <location>
        <begin position="444"/>
        <end position="459"/>
    </location>
</feature>